<dbReference type="PANTHER" id="PTHR46268">
    <property type="entry name" value="STRESS RESPONSE PROTEIN NHAX"/>
    <property type="match status" value="1"/>
</dbReference>
<evidence type="ECO:0000313" key="4">
    <source>
        <dbReference type="Proteomes" id="UP001324533"/>
    </source>
</evidence>
<accession>A0ABZ0VGP9</accession>
<dbReference type="InterPro" id="IPR006016">
    <property type="entry name" value="UspA"/>
</dbReference>
<dbReference type="CDD" id="cd00293">
    <property type="entry name" value="USP-like"/>
    <property type="match status" value="1"/>
</dbReference>
<comment type="similarity">
    <text evidence="1">Belongs to the universal stress protein A family.</text>
</comment>
<evidence type="ECO:0000256" key="1">
    <source>
        <dbReference type="ARBA" id="ARBA00008791"/>
    </source>
</evidence>
<evidence type="ECO:0000259" key="2">
    <source>
        <dbReference type="Pfam" id="PF00582"/>
    </source>
</evidence>
<protein>
    <submittedName>
        <fullName evidence="3">Universal stress protein</fullName>
    </submittedName>
</protein>
<keyword evidence="4" id="KW-1185">Reference proteome</keyword>
<feature type="domain" description="UspA" evidence="2">
    <location>
        <begin position="13"/>
        <end position="155"/>
    </location>
</feature>
<gene>
    <name evidence="3" type="ORF">T9R20_05230</name>
</gene>
<dbReference type="InterPro" id="IPR006015">
    <property type="entry name" value="Universal_stress_UspA"/>
</dbReference>
<dbReference type="RefSeq" id="WP_322411488.1">
    <property type="nucleotide sequence ID" value="NZ_CP139779.1"/>
</dbReference>
<dbReference type="Proteomes" id="UP001324533">
    <property type="component" value="Chromosome"/>
</dbReference>
<dbReference type="EMBL" id="CP139779">
    <property type="protein sequence ID" value="WQB71370.1"/>
    <property type="molecule type" value="Genomic_DNA"/>
</dbReference>
<dbReference type="PANTHER" id="PTHR46268:SF6">
    <property type="entry name" value="UNIVERSAL STRESS PROTEIN UP12"/>
    <property type="match status" value="1"/>
</dbReference>
<dbReference type="PRINTS" id="PR01438">
    <property type="entry name" value="UNVRSLSTRESS"/>
</dbReference>
<proteinExistence type="inferred from homology"/>
<organism evidence="3 4">
    <name type="scientific">Microbacterium invictum</name>
    <dbReference type="NCBI Taxonomy" id="515415"/>
    <lineage>
        <taxon>Bacteria</taxon>
        <taxon>Bacillati</taxon>
        <taxon>Actinomycetota</taxon>
        <taxon>Actinomycetes</taxon>
        <taxon>Micrococcales</taxon>
        <taxon>Microbacteriaceae</taxon>
        <taxon>Microbacterium</taxon>
    </lineage>
</organism>
<sequence length="315" mass="32562">MTGAPGDSPGMGPMLVGYTATDAGDDAATLGARLAAAAGTDLELAVVLPSDDRSVITPPDAGYDQYLRQQAETWLGRAEERVREAFHGHSRRAGEAHRQVRYDESFAAGLVAAGHETGASHIVVGAGGGGLRGRHRLGSVASELLHSSDLPVVLAPEGARRTDPGSGISRITAAVGTRPGAEALLEHAVALAAATGAELRLLSLVTVDLPPSVDTGVIRLAGAAHAEEVLEAARHALPQGIDAEAIVGTGDSIEDAVSHIGWEPGEIALVGSSRLAQPRRLFLGSTAAKMLHELPVPMIVVPRSHARQPQEGERR</sequence>
<dbReference type="SUPFAM" id="SSF52402">
    <property type="entry name" value="Adenine nucleotide alpha hydrolases-like"/>
    <property type="match status" value="2"/>
</dbReference>
<dbReference type="Gene3D" id="3.40.50.12370">
    <property type="match status" value="1"/>
</dbReference>
<dbReference type="Pfam" id="PF00582">
    <property type="entry name" value="Usp"/>
    <property type="match status" value="2"/>
</dbReference>
<name>A0ABZ0VGP9_9MICO</name>
<reference evidence="3 4" key="1">
    <citation type="submission" date="2023-06" db="EMBL/GenBank/DDBJ databases">
        <title>Rock-solubilizing bacteria, Microbacterium invictum, promotes re-establishment of vegetation in rocky wasteland by accelerating rock bio-weathering and reshaping soil bacterial community.</title>
        <authorList>
            <person name="Liu C."/>
        </authorList>
    </citation>
    <scope>NUCLEOTIDE SEQUENCE [LARGE SCALE GENOMIC DNA]</scope>
    <source>
        <strain evidence="3 4">X-18</strain>
    </source>
</reference>
<feature type="domain" description="UspA" evidence="2">
    <location>
        <begin position="169"/>
        <end position="302"/>
    </location>
</feature>
<evidence type="ECO:0000313" key="3">
    <source>
        <dbReference type="EMBL" id="WQB71370.1"/>
    </source>
</evidence>